<feature type="domain" description="HPr" evidence="12">
    <location>
        <begin position="290"/>
        <end position="380"/>
    </location>
</feature>
<keyword evidence="10" id="KW-0418">Kinase</keyword>
<keyword evidence="8" id="KW-0808">Transferase</keyword>
<evidence type="ECO:0000259" key="12">
    <source>
        <dbReference type="PROSITE" id="PS51350"/>
    </source>
</evidence>
<protein>
    <recommendedName>
        <fullName evidence="3">Multiphosphoryl transfer protein</fullName>
    </recommendedName>
</protein>
<evidence type="ECO:0000259" key="11">
    <source>
        <dbReference type="PROSITE" id="PS51094"/>
    </source>
</evidence>
<keyword evidence="9" id="KW-0598">Phosphotransferase system</keyword>
<dbReference type="GO" id="GO:0090563">
    <property type="term" value="F:protein-phosphocysteine-sugar phosphotransferase activity"/>
    <property type="evidence" value="ECO:0007669"/>
    <property type="project" value="TreeGrafter"/>
</dbReference>
<dbReference type="PROSITE" id="PS00372">
    <property type="entry name" value="PTS_EIIA_TYPE_2_HIS"/>
    <property type="match status" value="1"/>
</dbReference>
<dbReference type="InterPro" id="IPR002114">
    <property type="entry name" value="PTS_HPr_Ser_P_site"/>
</dbReference>
<keyword evidence="6" id="KW-0597">Phosphoprotein</keyword>
<organism evidence="13">
    <name type="scientific">Pasteurella multocida</name>
    <dbReference type="NCBI Taxonomy" id="747"/>
    <lineage>
        <taxon>Bacteria</taxon>
        <taxon>Pseudomonadati</taxon>
        <taxon>Pseudomonadota</taxon>
        <taxon>Gammaproteobacteria</taxon>
        <taxon>Pasteurellales</taxon>
        <taxon>Pasteurellaceae</taxon>
        <taxon>Pasteurella</taxon>
    </lineage>
</organism>
<dbReference type="InterPro" id="IPR050893">
    <property type="entry name" value="Sugar_PTS"/>
</dbReference>
<evidence type="ECO:0000313" key="13">
    <source>
        <dbReference type="EMBL" id="AMK08810.1"/>
    </source>
</evidence>
<reference evidence="13" key="1">
    <citation type="submission" date="2015-01" db="EMBL/GenBank/DDBJ databases">
        <title>Draft genome sequence of Pasteurella multocida isolated from alpaca pneumonia.</title>
        <authorList>
            <person name="Maturrano L."/>
            <person name="Hurtado R."/>
            <person name="Allasi N."/>
            <person name="Juscamayta E."/>
            <person name="Fernandez D."/>
            <person name="Maximiliano J."/>
            <person name="Rimac R."/>
            <person name="Rosadio R."/>
        </authorList>
    </citation>
    <scope>NUCLEOTIDE SEQUENCE</scope>
    <source>
        <strain evidence="13">UNMSM</strain>
    </source>
</reference>
<dbReference type="InterPro" id="IPR002178">
    <property type="entry name" value="PTS_EIIA_type-2_dom"/>
</dbReference>
<keyword evidence="5" id="KW-0963">Cytoplasm</keyword>
<dbReference type="CDD" id="cd00367">
    <property type="entry name" value="PTS-HPr_like"/>
    <property type="match status" value="1"/>
</dbReference>
<dbReference type="Gene3D" id="3.30.1340.10">
    <property type="entry name" value="HPr-like"/>
    <property type="match status" value="1"/>
</dbReference>
<dbReference type="GO" id="GO:0016301">
    <property type="term" value="F:kinase activity"/>
    <property type="evidence" value="ECO:0007669"/>
    <property type="project" value="UniProtKB-KW"/>
</dbReference>
<evidence type="ECO:0000256" key="8">
    <source>
        <dbReference type="ARBA" id="ARBA00022679"/>
    </source>
</evidence>
<evidence type="ECO:0000256" key="4">
    <source>
        <dbReference type="ARBA" id="ARBA00022448"/>
    </source>
</evidence>
<dbReference type="InterPro" id="IPR000032">
    <property type="entry name" value="HPr-like"/>
</dbReference>
<dbReference type="SUPFAM" id="SSF55594">
    <property type="entry name" value="HPr-like"/>
    <property type="match status" value="1"/>
</dbReference>
<dbReference type="RefSeq" id="WP_071523124.1">
    <property type="nucleotide sequence ID" value="NZ_JACDXE010000005.1"/>
</dbReference>
<dbReference type="NCBIfam" id="TIGR01003">
    <property type="entry name" value="PTS_HPr_family"/>
    <property type="match status" value="1"/>
</dbReference>
<dbReference type="InterPro" id="IPR001020">
    <property type="entry name" value="PTS_HPr_His_P_site"/>
</dbReference>
<dbReference type="InterPro" id="IPR035895">
    <property type="entry name" value="HPr-like_sf"/>
</dbReference>
<dbReference type="Gene3D" id="3.40.930.10">
    <property type="entry name" value="Mannitol-specific EII, Chain A"/>
    <property type="match status" value="1"/>
</dbReference>
<evidence type="ECO:0000256" key="9">
    <source>
        <dbReference type="ARBA" id="ARBA00022683"/>
    </source>
</evidence>
<dbReference type="PANTHER" id="PTHR30181">
    <property type="entry name" value="MANNITOL PERMEASE IIC COMPONENT"/>
    <property type="match status" value="1"/>
</dbReference>
<accession>A0A140D7D6</accession>
<sequence>MFELTENDIHLSSQAVNKDQAIEMVAQALIQSGYVEEGYLAGMLEREAQITTYLGNGIAIPHGSVTTRALVKKTGVKIFQFPQGVAWDKDNIAYLVIGLAADSDGHLALLRQLARLLHDKETVKHLITTQDVSEFYARLMGKSSTNQPDLISLDLDTTSLLTLTARNAEKLQQYQAVNNEFVREVLASPALPLGQGIWLTDATLGNQKNACAFSRAKNPFLHNGKSVHAVLTIAAIDDNIHPVLTRLLAPEVQQQLLTGSKETIASLLNLEHKHVNQTEGTAGLNEQTEPIEAIFTLRNLHGLHARPAAILVSHLKKYNASIAVQNLTTNSQLISAKSLLKVIALGAQQGHRLRFVATGAEAQQAIQCVGELIDNYLGETA</sequence>
<gene>
    <name evidence="13" type="primary">fruB</name>
</gene>
<evidence type="ECO:0000256" key="2">
    <source>
        <dbReference type="ARBA" id="ARBA00004496"/>
    </source>
</evidence>
<dbReference type="EMBL" id="KP660971">
    <property type="protein sequence ID" value="AMK08810.1"/>
    <property type="molecule type" value="Genomic_DNA"/>
</dbReference>
<evidence type="ECO:0000256" key="6">
    <source>
        <dbReference type="ARBA" id="ARBA00022553"/>
    </source>
</evidence>
<dbReference type="GO" id="GO:0005886">
    <property type="term" value="C:plasma membrane"/>
    <property type="evidence" value="ECO:0007669"/>
    <property type="project" value="TreeGrafter"/>
</dbReference>
<evidence type="ECO:0000256" key="3">
    <source>
        <dbReference type="ARBA" id="ARBA00015565"/>
    </source>
</evidence>
<dbReference type="PROSITE" id="PS00369">
    <property type="entry name" value="PTS_HPR_HIS"/>
    <property type="match status" value="1"/>
</dbReference>
<dbReference type="PROSITE" id="PS51350">
    <property type="entry name" value="PTS_HPR_DOM"/>
    <property type="match status" value="1"/>
</dbReference>
<dbReference type="NCBIfam" id="NF008319">
    <property type="entry name" value="PRK11109.1"/>
    <property type="match status" value="1"/>
</dbReference>
<dbReference type="PANTHER" id="PTHR30181:SF3">
    <property type="entry name" value="MULTIPHOSPHORYL TRANSFER PROTEIN"/>
    <property type="match status" value="1"/>
</dbReference>
<evidence type="ECO:0000256" key="10">
    <source>
        <dbReference type="ARBA" id="ARBA00022777"/>
    </source>
</evidence>
<dbReference type="InterPro" id="IPR016152">
    <property type="entry name" value="PTrfase/Anion_transptr"/>
</dbReference>
<dbReference type="PROSITE" id="PS00589">
    <property type="entry name" value="PTS_HPR_SER"/>
    <property type="match status" value="1"/>
</dbReference>
<keyword evidence="4" id="KW-0813">Transport</keyword>
<evidence type="ECO:0000256" key="7">
    <source>
        <dbReference type="ARBA" id="ARBA00022597"/>
    </source>
</evidence>
<dbReference type="Pfam" id="PF00359">
    <property type="entry name" value="PTS_EIIA_2"/>
    <property type="match status" value="1"/>
</dbReference>
<dbReference type="GO" id="GO:0005737">
    <property type="term" value="C:cytoplasm"/>
    <property type="evidence" value="ECO:0007669"/>
    <property type="project" value="UniProtKB-SubCell"/>
</dbReference>
<dbReference type="PROSITE" id="PS51094">
    <property type="entry name" value="PTS_EIIA_TYPE_2"/>
    <property type="match status" value="1"/>
</dbReference>
<evidence type="ECO:0000256" key="5">
    <source>
        <dbReference type="ARBA" id="ARBA00022490"/>
    </source>
</evidence>
<dbReference type="CDD" id="cd00211">
    <property type="entry name" value="PTS_IIA_fru"/>
    <property type="match status" value="1"/>
</dbReference>
<comment type="subcellular location">
    <subcellularLocation>
        <location evidence="2">Cytoplasm</location>
    </subcellularLocation>
</comment>
<evidence type="ECO:0000256" key="1">
    <source>
        <dbReference type="ARBA" id="ARBA00003136"/>
    </source>
</evidence>
<keyword evidence="7" id="KW-0762">Sugar transport</keyword>
<dbReference type="GO" id="GO:0009401">
    <property type="term" value="P:phosphoenolpyruvate-dependent sugar phosphotransferase system"/>
    <property type="evidence" value="ECO:0007669"/>
    <property type="project" value="UniProtKB-KW"/>
</dbReference>
<dbReference type="SUPFAM" id="SSF55804">
    <property type="entry name" value="Phoshotransferase/anion transport protein"/>
    <property type="match status" value="2"/>
</dbReference>
<feature type="domain" description="PTS EIIA type-2" evidence="11">
    <location>
        <begin position="2"/>
        <end position="142"/>
    </location>
</feature>
<dbReference type="PRINTS" id="PR00107">
    <property type="entry name" value="PHOSPHOCPHPR"/>
</dbReference>
<proteinExistence type="predicted"/>
<dbReference type="AlphaFoldDB" id="A0A140D7D6"/>
<name>A0A140D7D6_PASMD</name>
<dbReference type="Pfam" id="PF00381">
    <property type="entry name" value="PTS-HPr"/>
    <property type="match status" value="1"/>
</dbReference>
<comment type="function">
    <text evidence="1">The phosphoenolpyruvate-dependent sugar phosphotransferase system (sugar PTS), a major carbohydrate active transport system, catalyzes the phosphorylation of incoming sugar substrates concomitantly with their translocation across the cell membrane. The enzyme II FruAB PTS system is involved in fructose transport.</text>
</comment>